<reference evidence="2 3" key="1">
    <citation type="submission" date="2022-03" db="EMBL/GenBank/DDBJ databases">
        <title>Genomic Encyclopedia of Type Strains, Phase III (KMG-III): the genomes of soil and plant-associated and newly described type strains.</title>
        <authorList>
            <person name="Whitman W."/>
        </authorList>
    </citation>
    <scope>NUCLEOTIDE SEQUENCE [LARGE SCALE GENOMIC DNA]</scope>
    <source>
        <strain evidence="2 3">BSker1</strain>
    </source>
</reference>
<dbReference type="EMBL" id="JALJYF010000001">
    <property type="protein sequence ID" value="MCP1726604.1"/>
    <property type="molecule type" value="Genomic_DNA"/>
</dbReference>
<sequence length="240" mass="27113">MTSILLEGLGFMMSIIIWESIMKRIQADLWETEMENPAEGLYTHAYLWIREGGNVLFYNSGNREEIDAMAELGGVSYQFLSHQDELGPTLQYIASRYQAQLGGHVREQKEFSRFRNPDILFDQRQTYLERIEMIPTPGHSPGSICFLVDSPLGKRYLFTGDTLYFNARRELGVGFFPGYSDFDEYEASLQALRSLAPDVVISSATGGQGGYQEIDPASWPHRVDQALESLRSRYGKAVGG</sequence>
<proteinExistence type="predicted"/>
<accession>A0ABT1G5M4</accession>
<dbReference type="Proteomes" id="UP001523550">
    <property type="component" value="Unassembled WGS sequence"/>
</dbReference>
<dbReference type="Pfam" id="PF00753">
    <property type="entry name" value="Lactamase_B"/>
    <property type="match status" value="1"/>
</dbReference>
<evidence type="ECO:0000313" key="3">
    <source>
        <dbReference type="Proteomes" id="UP001523550"/>
    </source>
</evidence>
<organism evidence="2 3">
    <name type="scientific">Natronospira proteinivora</name>
    <dbReference type="NCBI Taxonomy" id="1807133"/>
    <lineage>
        <taxon>Bacteria</taxon>
        <taxon>Pseudomonadati</taxon>
        <taxon>Pseudomonadota</taxon>
        <taxon>Gammaproteobacteria</taxon>
        <taxon>Natronospirales</taxon>
        <taxon>Natronospiraceae</taxon>
        <taxon>Natronospira</taxon>
    </lineage>
</organism>
<keyword evidence="3" id="KW-1185">Reference proteome</keyword>
<dbReference type="InterPro" id="IPR001279">
    <property type="entry name" value="Metallo-B-lactamas"/>
</dbReference>
<evidence type="ECO:0000313" key="2">
    <source>
        <dbReference type="EMBL" id="MCP1726604.1"/>
    </source>
</evidence>
<dbReference type="PANTHER" id="PTHR42773">
    <property type="entry name" value="METALLO-BETA-LACTAMASE-RELATED"/>
    <property type="match status" value="1"/>
</dbReference>
<evidence type="ECO:0000259" key="1">
    <source>
        <dbReference type="SMART" id="SM00849"/>
    </source>
</evidence>
<name>A0ABT1G5M4_9GAMM</name>
<protein>
    <submittedName>
        <fullName evidence="2">Glyoxylase-like metal-dependent hydrolase (Beta-lactamase superfamily II)</fullName>
    </submittedName>
</protein>
<dbReference type="InterPro" id="IPR036866">
    <property type="entry name" value="RibonucZ/Hydroxyglut_hydro"/>
</dbReference>
<comment type="caution">
    <text evidence="2">The sequence shown here is derived from an EMBL/GenBank/DDBJ whole genome shotgun (WGS) entry which is preliminary data.</text>
</comment>
<feature type="domain" description="Metallo-beta-lactamase" evidence="1">
    <location>
        <begin position="42"/>
        <end position="204"/>
    </location>
</feature>
<dbReference type="RefSeq" id="WP_253445159.1">
    <property type="nucleotide sequence ID" value="NZ_JALJYF010000001.1"/>
</dbReference>
<dbReference type="SMART" id="SM00849">
    <property type="entry name" value="Lactamase_B"/>
    <property type="match status" value="1"/>
</dbReference>
<dbReference type="SUPFAM" id="SSF56281">
    <property type="entry name" value="Metallo-hydrolase/oxidoreductase"/>
    <property type="match status" value="1"/>
</dbReference>
<dbReference type="PANTHER" id="PTHR42773:SF1">
    <property type="entry name" value="METALLO-BETA-LACTAMASE FAMILY PROTEIN"/>
    <property type="match status" value="1"/>
</dbReference>
<gene>
    <name evidence="2" type="ORF">J2T60_000569</name>
</gene>
<dbReference type="Gene3D" id="3.60.15.10">
    <property type="entry name" value="Ribonuclease Z/Hydroxyacylglutathione hydrolase-like"/>
    <property type="match status" value="1"/>
</dbReference>